<evidence type="ECO:0000313" key="9">
    <source>
        <dbReference type="EMBL" id="QHI38132.1"/>
    </source>
</evidence>
<dbReference type="InterPro" id="IPR007197">
    <property type="entry name" value="rSAM"/>
</dbReference>
<proteinExistence type="predicted"/>
<dbReference type="SUPFAM" id="SSF102114">
    <property type="entry name" value="Radical SAM enzymes"/>
    <property type="match status" value="1"/>
</dbReference>
<dbReference type="InterPro" id="IPR034466">
    <property type="entry name" value="Methyltransferase_Class_B"/>
</dbReference>
<dbReference type="EMBL" id="CP019288">
    <property type="protein sequence ID" value="QHI38132.1"/>
    <property type="molecule type" value="Genomic_DNA"/>
</dbReference>
<dbReference type="GO" id="GO:0046872">
    <property type="term" value="F:metal ion binding"/>
    <property type="evidence" value="ECO:0007669"/>
    <property type="project" value="UniProtKB-KW"/>
</dbReference>
<dbReference type="GO" id="GO:0032259">
    <property type="term" value="P:methylation"/>
    <property type="evidence" value="ECO:0007669"/>
    <property type="project" value="UniProtKB-KW"/>
</dbReference>
<dbReference type="InterPro" id="IPR051198">
    <property type="entry name" value="BchE-like"/>
</dbReference>
<evidence type="ECO:0000256" key="1">
    <source>
        <dbReference type="ARBA" id="ARBA00001966"/>
    </source>
</evidence>
<evidence type="ECO:0000256" key="7">
    <source>
        <dbReference type="ARBA" id="ARBA00023014"/>
    </source>
</evidence>
<evidence type="ECO:0000259" key="8">
    <source>
        <dbReference type="PROSITE" id="PS51918"/>
    </source>
</evidence>
<dbReference type="RefSeq" id="WP_160130697.1">
    <property type="nucleotide sequence ID" value="NZ_CP019288.1"/>
</dbReference>
<dbReference type="EC" id="2.1.1.-" evidence="9"/>
<dbReference type="KEGG" id="kan:IMCC3317_35180"/>
<sequence length="487" mass="56407">MLDVVFSHSYYYKFDSKQWKNQTPYPPLGTLYAASYLRENGYKVGVFDANLLDDPKTIQPYLEKHTPKTFVLYDDGFNYLTKMCLTTMREAAFEMIKIAKKLNCNIIVCSSDSTDHYEKYLEAGADFVIQGEGEISLKELVDALSNNENTDSIKGLVFEKNGEIIKNPKHAVLRDLDELPMPAWDLIDVESYRKIWENGGNEFTLNMATTRGCPFKCNWCAKPIYGNRYNSHSPEYITKHIKYLSETYGVNRFWMCDDIFGLKPNWVQNFNIELKKAQLSISYYIQSRVDLLLKEDTIDALAESGLEEVWVGAESGSQAILDAMDKETKVEQIYEATRLLKAKNVRVAFFIQFGYLEETKEDIQKTIDMIKELVPDNIGISVSYPLPGTKFYDKVKDDLQLKANWTDSDDLAMMFNGTFSTEFYRKLQRYVHKEYRKSQAIENFKKFFKNPFSVTKTQVRSMLLFGYYVPSAFLDKIQLKNMKPTNA</sequence>
<dbReference type="InterPro" id="IPR006638">
    <property type="entry name" value="Elp3/MiaA/NifB-like_rSAM"/>
</dbReference>
<evidence type="ECO:0000256" key="6">
    <source>
        <dbReference type="ARBA" id="ARBA00023004"/>
    </source>
</evidence>
<keyword evidence="6" id="KW-0408">Iron</keyword>
<name>A0A7L4ZN97_9FLAO</name>
<dbReference type="PANTHER" id="PTHR43409:SF7">
    <property type="entry name" value="BLL1977 PROTEIN"/>
    <property type="match status" value="1"/>
</dbReference>
<dbReference type="CDD" id="cd01335">
    <property type="entry name" value="Radical_SAM"/>
    <property type="match status" value="1"/>
</dbReference>
<feature type="domain" description="Radical SAM core" evidence="8">
    <location>
        <begin position="199"/>
        <end position="418"/>
    </location>
</feature>
<accession>A0A7L4ZN97</accession>
<evidence type="ECO:0000256" key="3">
    <source>
        <dbReference type="ARBA" id="ARBA00022679"/>
    </source>
</evidence>
<evidence type="ECO:0000256" key="2">
    <source>
        <dbReference type="ARBA" id="ARBA00022603"/>
    </source>
</evidence>
<dbReference type="Gene3D" id="3.80.30.20">
    <property type="entry name" value="tm_1862 like domain"/>
    <property type="match status" value="1"/>
</dbReference>
<evidence type="ECO:0000313" key="10">
    <source>
        <dbReference type="Proteomes" id="UP000464657"/>
    </source>
</evidence>
<dbReference type="SMART" id="SM00729">
    <property type="entry name" value="Elp3"/>
    <property type="match status" value="1"/>
</dbReference>
<keyword evidence="3 9" id="KW-0808">Transferase</keyword>
<dbReference type="GO" id="GO:0005829">
    <property type="term" value="C:cytosol"/>
    <property type="evidence" value="ECO:0007669"/>
    <property type="project" value="TreeGrafter"/>
</dbReference>
<dbReference type="GO" id="GO:0008168">
    <property type="term" value="F:methyltransferase activity"/>
    <property type="evidence" value="ECO:0007669"/>
    <property type="project" value="UniProtKB-KW"/>
</dbReference>
<dbReference type="SFLD" id="SFLDS00029">
    <property type="entry name" value="Radical_SAM"/>
    <property type="match status" value="1"/>
</dbReference>
<dbReference type="PANTHER" id="PTHR43409">
    <property type="entry name" value="ANAEROBIC MAGNESIUM-PROTOPORPHYRIN IX MONOMETHYL ESTER CYCLASE-RELATED"/>
    <property type="match status" value="1"/>
</dbReference>
<dbReference type="InterPro" id="IPR023404">
    <property type="entry name" value="rSAM_horseshoe"/>
</dbReference>
<gene>
    <name evidence="9" type="primary">hpnR</name>
    <name evidence="9" type="ORF">IMCC3317_35180</name>
</gene>
<dbReference type="Gene3D" id="3.40.50.280">
    <property type="entry name" value="Cobalamin-binding domain"/>
    <property type="match status" value="1"/>
</dbReference>
<keyword evidence="2 9" id="KW-0489">Methyltransferase</keyword>
<evidence type="ECO:0000256" key="5">
    <source>
        <dbReference type="ARBA" id="ARBA00022723"/>
    </source>
</evidence>
<evidence type="ECO:0000256" key="4">
    <source>
        <dbReference type="ARBA" id="ARBA00022691"/>
    </source>
</evidence>
<comment type="cofactor">
    <cofactor evidence="1">
        <name>[4Fe-4S] cluster</name>
        <dbReference type="ChEBI" id="CHEBI:49883"/>
    </cofactor>
</comment>
<dbReference type="InterPro" id="IPR058240">
    <property type="entry name" value="rSAM_sf"/>
</dbReference>
<reference evidence="9 10" key="1">
    <citation type="journal article" date="2013" name="Int. J. Syst. Evol. Microbiol.">
        <title>Kordia antarctica sp. nov., isolated from Antarctic seawater.</title>
        <authorList>
            <person name="Baek K."/>
            <person name="Choi A."/>
            <person name="Kang I."/>
            <person name="Lee K."/>
            <person name="Cho J.C."/>
        </authorList>
    </citation>
    <scope>NUCLEOTIDE SEQUENCE [LARGE SCALE GENOMIC DNA]</scope>
    <source>
        <strain evidence="9 10">IMCC3317</strain>
    </source>
</reference>
<keyword evidence="5" id="KW-0479">Metal-binding</keyword>
<organism evidence="9 10">
    <name type="scientific">Kordia antarctica</name>
    <dbReference type="NCBI Taxonomy" id="1218801"/>
    <lineage>
        <taxon>Bacteria</taxon>
        <taxon>Pseudomonadati</taxon>
        <taxon>Bacteroidota</taxon>
        <taxon>Flavobacteriia</taxon>
        <taxon>Flavobacteriales</taxon>
        <taxon>Flavobacteriaceae</taxon>
        <taxon>Kordia</taxon>
    </lineage>
</organism>
<dbReference type="OrthoDB" id="9801424at2"/>
<keyword evidence="7" id="KW-0411">Iron-sulfur</keyword>
<dbReference type="Proteomes" id="UP000464657">
    <property type="component" value="Chromosome"/>
</dbReference>
<dbReference type="SFLD" id="SFLDG01082">
    <property type="entry name" value="B12-binding_domain_containing"/>
    <property type="match status" value="1"/>
</dbReference>
<keyword evidence="10" id="KW-1185">Reference proteome</keyword>
<dbReference type="PROSITE" id="PS51918">
    <property type="entry name" value="RADICAL_SAM"/>
    <property type="match status" value="1"/>
</dbReference>
<dbReference type="AlphaFoldDB" id="A0A7L4ZN97"/>
<dbReference type="GO" id="GO:0051539">
    <property type="term" value="F:4 iron, 4 sulfur cluster binding"/>
    <property type="evidence" value="ECO:0007669"/>
    <property type="project" value="UniProtKB-KW"/>
</dbReference>
<dbReference type="Pfam" id="PF04055">
    <property type="entry name" value="Radical_SAM"/>
    <property type="match status" value="1"/>
</dbReference>
<protein>
    <submittedName>
        <fullName evidence="9">Hopanoid C-3 methylase</fullName>
        <ecNumber evidence="9">2.1.1.-</ecNumber>
    </submittedName>
</protein>
<keyword evidence="4" id="KW-0949">S-adenosyl-L-methionine</keyword>
<dbReference type="SFLD" id="SFLDG01123">
    <property type="entry name" value="methyltransferase_(Class_B)"/>
    <property type="match status" value="1"/>
</dbReference>